<dbReference type="EMBL" id="PYDT01000011">
    <property type="protein sequence ID" value="THU45784.1"/>
    <property type="molecule type" value="Genomic_DNA"/>
</dbReference>
<evidence type="ECO:0000256" key="2">
    <source>
        <dbReference type="ARBA" id="ARBA00022723"/>
    </source>
</evidence>
<comment type="similarity">
    <text evidence="1">Belongs to the FHY3/FAR1 family.</text>
</comment>
<evidence type="ECO:0000256" key="1">
    <source>
        <dbReference type="ARBA" id="ARBA00005889"/>
    </source>
</evidence>
<feature type="region of interest" description="Disordered" evidence="6">
    <location>
        <begin position="1"/>
        <end position="45"/>
    </location>
</feature>
<dbReference type="PROSITE" id="PS50966">
    <property type="entry name" value="ZF_SWIM"/>
    <property type="match status" value="1"/>
</dbReference>
<dbReference type="InterPro" id="IPR031052">
    <property type="entry name" value="FHY3/FAR1"/>
</dbReference>
<feature type="compositionally biased region" description="Acidic residues" evidence="6">
    <location>
        <begin position="33"/>
        <end position="42"/>
    </location>
</feature>
<evidence type="ECO:0000259" key="7">
    <source>
        <dbReference type="PROSITE" id="PS50966"/>
    </source>
</evidence>
<comment type="caution">
    <text evidence="8">The sequence shown here is derived from an EMBL/GenBank/DDBJ whole genome shotgun (WGS) entry which is preliminary data.</text>
</comment>
<dbReference type="STRING" id="52838.A0A4S8IDQ9"/>
<dbReference type="Proteomes" id="UP000317650">
    <property type="component" value="Chromosome 2"/>
</dbReference>
<dbReference type="SMART" id="SM00575">
    <property type="entry name" value="ZnF_PMZ"/>
    <property type="match status" value="1"/>
</dbReference>
<keyword evidence="9" id="KW-1185">Reference proteome</keyword>
<evidence type="ECO:0000256" key="5">
    <source>
        <dbReference type="PROSITE-ProRule" id="PRU00325"/>
    </source>
</evidence>
<dbReference type="PANTHER" id="PTHR31669">
    <property type="entry name" value="PROTEIN FAR1-RELATED SEQUENCE 10-RELATED"/>
    <property type="match status" value="1"/>
</dbReference>
<dbReference type="PANTHER" id="PTHR31669:SF297">
    <property type="entry name" value="PROTEIN FAR1-RELATED SEQUENCE"/>
    <property type="match status" value="1"/>
</dbReference>
<name>A0A4S8IDQ9_MUSBA</name>
<feature type="region of interest" description="Disordered" evidence="6">
    <location>
        <begin position="964"/>
        <end position="1072"/>
    </location>
</feature>
<dbReference type="Pfam" id="PF10551">
    <property type="entry name" value="MULE"/>
    <property type="match status" value="1"/>
</dbReference>
<accession>A0A4S8IDQ9</accession>
<feature type="compositionally biased region" description="Basic and acidic residues" evidence="6">
    <location>
        <begin position="908"/>
        <end position="926"/>
    </location>
</feature>
<sequence>MEGHGSRSKKPRRQPFSLNSQDVMGDVGLEGLDGMEDDELDDGNAGAEVDDRVPEVGMVFKNHQEVSRFYKRYARRVGFGIAIRRSAFTEDGHCLYLELMCCKGGRNRPEAKYRKRNSAKTNCPARIKVKLWGDGMLHLVVANIDHNHPVSPSMARFLSCYRQLSGAAKKRSERNKDGETIQPRLPPRMPIERLSALEELLFSESEHRSFVERGRLKLGEGDAEALRLFFTRMQAKNTNFFNVIDLDEEGCVRNVFWADARSRAAYQYYNDVVVLDTTYVINKYDLPLATFVGVNHHGQLVLLGCCLLSDETMETYVWLFKAWIACMYGEFPKALITDQSKSIQSAVAQVLPEVRHRICLSQIMKKVPEKLGGLAEYRAINKAMQKAVYDSLTAEEFEDDWRRMVEMYGLHGNEWFRSLYECRHSWVPVYLKDTFWAGMSTTQRNETMVAFFDGHVEAKTSLKQFLSKYEMALLDKYEKEAQADFETFHKRRPSVSKFHMEEQLSRVYTLNMFKKFQDEIEAIMYCHASLVNVDGLVSTFDVKECIFLDDGKRTMNKNHGVLYNTEEKEIQCICGSFQFRGILCRHALSVLKWQQVHEIPSQYVLDRWKKDFKRLHVLARSSDDVIANNRVDRYDYLSMRCLQLVEVGVLSDKYQLALKLIKEVEKFLLSDKTHDDTQPRIKLRVPKANRLNRNHNQNAGKSVASENGNAVQLLGGQPQMNEAHVEPPHVITKAADGGYEFQGLPTPYLATQIRLQPNTRPTEGGNTAVLPPRGHFGIPLNGNQTTMRPGIVYMFPGGFDPQTFGNGPMMPWIYQPMLQVERTDRADHRRQSQLPSEILPPNMNRVRIMDGSDVAYLSLTSHVERFESSRRRASSRTRNPRRLISKRFHVANGSVDGMGRDVTNGPPKLERRSSKESLAKKLEAKKKLSPRNPLKELNSGSVPPPFGSAEASKGGCFRFLLPNSSAKEPLARSKPRPRTPRSAPSNPRNDATNPRNLTNPSRYRTQKNESKSSPGVPKQLGSRKPSKPRTPDLLQLWNKRRPASDEQNPDSKFDLEEGSEGKVGSRLASTPEKTLQGFDAHVVLEAAKEVEQMITLTPTSATTPPVQASISPQVPVDASAVAATPACFAAGHVIARVHDRRKCRPRGILTIGGCGLDIEDVNVGGADPTRVSAIPPPLAVASIRWLSSPSEKVNSDLGSSVSSSSKVHMVHRPAEASVDWLLPTCEGGDSMPRDEFSMQTRTSLDHGFWGFSPNNSNMVNSPDLRGLLDFKPPGLEATPSSGIGIQKTPTTGGSISPFSMILERIAKTSKSKLLRPQQERGAHRYGSALESSTFSGNSWIEGHAICTPSSSLSSTKKLNLSDLKIDKMAEAIENISWSPKPVSNETSCQVPSTKLNFQFGCLETPSNSVDLNHFQNPSCDRNSAAKNICAKEQVFPSSQTRISWREGLVSRIFEMGELDGSQWLSDDEDNFNHYEEDRAGPISNLKFEPRSSSSILKNQNEQIATAGFGSIEFVFDAEKVEAKVPPEGPTSCAESISIEGLVLDSSGDSDWKFFYKNHLFEV</sequence>
<dbReference type="GO" id="GO:0008270">
    <property type="term" value="F:zinc ion binding"/>
    <property type="evidence" value="ECO:0007669"/>
    <property type="project" value="UniProtKB-KW"/>
</dbReference>
<feature type="region of interest" description="Disordered" evidence="6">
    <location>
        <begin position="891"/>
        <end position="949"/>
    </location>
</feature>
<dbReference type="GO" id="GO:0006355">
    <property type="term" value="P:regulation of DNA-templated transcription"/>
    <property type="evidence" value="ECO:0007669"/>
    <property type="project" value="InterPro"/>
</dbReference>
<dbReference type="InterPro" id="IPR006564">
    <property type="entry name" value="Znf_PMZ"/>
</dbReference>
<keyword evidence="2" id="KW-0479">Metal-binding</keyword>
<protein>
    <recommendedName>
        <fullName evidence="7">SWIM-type domain-containing protein</fullName>
    </recommendedName>
</protein>
<keyword evidence="3 5" id="KW-0863">Zinc-finger</keyword>
<dbReference type="Pfam" id="PF03101">
    <property type="entry name" value="FAR1"/>
    <property type="match status" value="1"/>
</dbReference>
<evidence type="ECO:0000256" key="4">
    <source>
        <dbReference type="ARBA" id="ARBA00022833"/>
    </source>
</evidence>
<keyword evidence="4" id="KW-0862">Zinc</keyword>
<feature type="compositionally biased region" description="Basic residues" evidence="6">
    <location>
        <begin position="1"/>
        <end position="13"/>
    </location>
</feature>
<feature type="domain" description="SWIM-type" evidence="7">
    <location>
        <begin position="563"/>
        <end position="595"/>
    </location>
</feature>
<feature type="compositionally biased region" description="Polar residues" evidence="6">
    <location>
        <begin position="982"/>
        <end position="1003"/>
    </location>
</feature>
<dbReference type="InterPro" id="IPR004330">
    <property type="entry name" value="FAR1_DNA_bnd_dom"/>
</dbReference>
<evidence type="ECO:0000256" key="6">
    <source>
        <dbReference type="SAM" id="MobiDB-lite"/>
    </source>
</evidence>
<organism evidence="8 9">
    <name type="scientific">Musa balbisiana</name>
    <name type="common">Banana</name>
    <dbReference type="NCBI Taxonomy" id="52838"/>
    <lineage>
        <taxon>Eukaryota</taxon>
        <taxon>Viridiplantae</taxon>
        <taxon>Streptophyta</taxon>
        <taxon>Embryophyta</taxon>
        <taxon>Tracheophyta</taxon>
        <taxon>Spermatophyta</taxon>
        <taxon>Magnoliopsida</taxon>
        <taxon>Liliopsida</taxon>
        <taxon>Zingiberales</taxon>
        <taxon>Musaceae</taxon>
        <taxon>Musa</taxon>
    </lineage>
</organism>
<reference evidence="8 9" key="1">
    <citation type="journal article" date="2019" name="Nat. Plants">
        <title>Genome sequencing of Musa balbisiana reveals subgenome evolution and function divergence in polyploid bananas.</title>
        <authorList>
            <person name="Yao X."/>
        </authorList>
    </citation>
    <scope>NUCLEOTIDE SEQUENCE [LARGE SCALE GENOMIC DNA]</scope>
    <source>
        <strain evidence="9">cv. DH-PKW</strain>
        <tissue evidence="8">Leaves</tissue>
    </source>
</reference>
<dbReference type="InterPro" id="IPR007527">
    <property type="entry name" value="Znf_SWIM"/>
</dbReference>
<evidence type="ECO:0000256" key="3">
    <source>
        <dbReference type="ARBA" id="ARBA00022771"/>
    </source>
</evidence>
<proteinExistence type="inferred from homology"/>
<feature type="compositionally biased region" description="Low complexity" evidence="6">
    <location>
        <begin position="22"/>
        <end position="32"/>
    </location>
</feature>
<evidence type="ECO:0000313" key="9">
    <source>
        <dbReference type="Proteomes" id="UP000317650"/>
    </source>
</evidence>
<gene>
    <name evidence="8" type="ORF">C4D60_Mb02t21630</name>
</gene>
<evidence type="ECO:0000313" key="8">
    <source>
        <dbReference type="EMBL" id="THU45784.1"/>
    </source>
</evidence>
<dbReference type="InterPro" id="IPR018289">
    <property type="entry name" value="MULE_transposase_dom"/>
</dbReference>
<dbReference type="Pfam" id="PF04434">
    <property type="entry name" value="SWIM"/>
    <property type="match status" value="1"/>
</dbReference>